<dbReference type="EMBL" id="LJGU01000106">
    <property type="protein sequence ID" value="OEV05095.1"/>
    <property type="molecule type" value="Genomic_DNA"/>
</dbReference>
<keyword evidence="7" id="KW-1185">Reference proteome</keyword>
<gene>
    <name evidence="6" type="ORF">AN216_04585</name>
</gene>
<dbReference type="PANTHER" id="PTHR43004">
    <property type="entry name" value="TRK SYSTEM POTASSIUM UPTAKE PROTEIN"/>
    <property type="match status" value="1"/>
</dbReference>
<dbReference type="Proteomes" id="UP000176101">
    <property type="component" value="Unassembled WGS sequence"/>
</dbReference>
<reference evidence="6 7" key="1">
    <citation type="journal article" date="2016" name="Front. Microbiol.">
        <title>Comparative Genomics Analysis of Streptomyces Species Reveals Their Adaptation to the Marine Environment and Their Diversity at the Genomic Level.</title>
        <authorList>
            <person name="Tian X."/>
            <person name="Zhang Z."/>
            <person name="Yang T."/>
            <person name="Chen M."/>
            <person name="Li J."/>
            <person name="Chen F."/>
            <person name="Yang J."/>
            <person name="Li W."/>
            <person name="Zhang B."/>
            <person name="Zhang Z."/>
            <person name="Wu J."/>
            <person name="Zhang C."/>
            <person name="Long L."/>
            <person name="Xiao J."/>
        </authorList>
    </citation>
    <scope>NUCLEOTIDE SEQUENCE [LARGE SCALE GENOMIC DNA]</scope>
    <source>
        <strain evidence="6 7">SCSIO 02100</strain>
    </source>
</reference>
<dbReference type="Pfam" id="PF21274">
    <property type="entry name" value="Rng_hyd_C"/>
    <property type="match status" value="1"/>
</dbReference>
<keyword evidence="2" id="KW-0285">Flavoprotein</keyword>
<dbReference type="PANTHER" id="PTHR43004:SF19">
    <property type="entry name" value="BINDING MONOOXYGENASE, PUTATIVE (JCVI)-RELATED"/>
    <property type="match status" value="1"/>
</dbReference>
<evidence type="ECO:0000259" key="5">
    <source>
        <dbReference type="Pfam" id="PF01494"/>
    </source>
</evidence>
<dbReference type="InterPro" id="IPR050641">
    <property type="entry name" value="RIFMO-like"/>
</dbReference>
<evidence type="ECO:0000313" key="7">
    <source>
        <dbReference type="Proteomes" id="UP000176101"/>
    </source>
</evidence>
<evidence type="ECO:0000256" key="2">
    <source>
        <dbReference type="ARBA" id="ARBA00022630"/>
    </source>
</evidence>
<evidence type="ECO:0000313" key="6">
    <source>
        <dbReference type="EMBL" id="OEV05095.1"/>
    </source>
</evidence>
<feature type="domain" description="FAD-binding" evidence="5">
    <location>
        <begin position="2"/>
        <end position="357"/>
    </location>
</feature>
<accession>A0A1E7KMC4</accession>
<comment type="cofactor">
    <cofactor evidence="1">
        <name>FAD</name>
        <dbReference type="ChEBI" id="CHEBI:57692"/>
    </cofactor>
</comment>
<comment type="caution">
    <text evidence="6">The sequence shown here is derived from an EMBL/GenBank/DDBJ whole genome shotgun (WGS) entry which is preliminary data.</text>
</comment>
<dbReference type="PRINTS" id="PR00420">
    <property type="entry name" value="RNGMNOXGNASE"/>
</dbReference>
<dbReference type="InterPro" id="IPR002938">
    <property type="entry name" value="FAD-bd"/>
</dbReference>
<dbReference type="RefSeq" id="WP_070195289.1">
    <property type="nucleotide sequence ID" value="NZ_LJGU01000106.1"/>
</dbReference>
<dbReference type="Pfam" id="PF01494">
    <property type="entry name" value="FAD_binding_3"/>
    <property type="match status" value="1"/>
</dbReference>
<protein>
    <recommendedName>
        <fullName evidence="5">FAD-binding domain-containing protein</fullName>
    </recommendedName>
</protein>
<dbReference type="PATRIC" id="fig|1075402.3.peg.5195"/>
<sequence length="533" mass="57067">MFDVIIVGGGPAGLFLACELRLAGARPLVLERRPEADPADKAHGLAGQAVRLLDHRGLFERCGGRGAPEPAPGFYFGGLPLPLHTLGEENPMYLLPVNQRDLERVLAERAAELGAEVRRGHEAFSISQTESRVEVVAREPEGTETTLAARYLVGCDGARSFVRKQAGIGFPGEHDEHVVDRSALVGPSAHVRPAPGGRLVIDGLGEIPTAFHRTDRGVFTLLAHDPERPLINTVEWEDRPAGDSPGPGAPMTLDEMADSVERVLGVRLPLSPPPEGAPTLLRRLCGRNFRLADHYRVGRVLLAGDAAHVSHGPTLNAALHDVANLAWKLAATLRDWAPADLLDSYERERRASGARVLLHTRAQAALLAPGSGVTALRQILGELLGRTENTRLVAALTAGADIRHDLGGERGGDLDGELGGNHGRDLGPDPDTEQPAALTGWFVPPVRLTTGDGRTRRLAELLRDARPLLLDLTGGDALAGVAEPWYDRVRHVTATAEHAPAPALLVRPDGYVAWAGDEPDGLKSVLTRWFSSD</sequence>
<evidence type="ECO:0000256" key="1">
    <source>
        <dbReference type="ARBA" id="ARBA00001974"/>
    </source>
</evidence>
<dbReference type="Gene3D" id="3.50.50.60">
    <property type="entry name" value="FAD/NAD(P)-binding domain"/>
    <property type="match status" value="2"/>
</dbReference>
<organism evidence="6 7">
    <name type="scientific">Streptomyces oceani</name>
    <dbReference type="NCBI Taxonomy" id="1075402"/>
    <lineage>
        <taxon>Bacteria</taxon>
        <taxon>Bacillati</taxon>
        <taxon>Actinomycetota</taxon>
        <taxon>Actinomycetes</taxon>
        <taxon>Kitasatosporales</taxon>
        <taxon>Streptomycetaceae</taxon>
        <taxon>Streptomyces</taxon>
    </lineage>
</organism>
<dbReference type="InterPro" id="IPR036188">
    <property type="entry name" value="FAD/NAD-bd_sf"/>
</dbReference>
<dbReference type="GO" id="GO:0016709">
    <property type="term" value="F:oxidoreductase activity, acting on paired donors, with incorporation or reduction of molecular oxygen, NAD(P)H as one donor, and incorporation of one atom of oxygen"/>
    <property type="evidence" value="ECO:0007669"/>
    <property type="project" value="UniProtKB-ARBA"/>
</dbReference>
<evidence type="ECO:0000256" key="4">
    <source>
        <dbReference type="SAM" id="MobiDB-lite"/>
    </source>
</evidence>
<keyword evidence="3" id="KW-0274">FAD</keyword>
<dbReference type="GO" id="GO:0071949">
    <property type="term" value="F:FAD binding"/>
    <property type="evidence" value="ECO:0007669"/>
    <property type="project" value="InterPro"/>
</dbReference>
<name>A0A1E7KMC4_9ACTN</name>
<evidence type="ECO:0000256" key="3">
    <source>
        <dbReference type="ARBA" id="ARBA00022827"/>
    </source>
</evidence>
<dbReference type="AlphaFoldDB" id="A0A1E7KMC4"/>
<dbReference type="STRING" id="1075402.AN216_04585"/>
<feature type="region of interest" description="Disordered" evidence="4">
    <location>
        <begin position="406"/>
        <end position="434"/>
    </location>
</feature>
<proteinExistence type="predicted"/>
<dbReference type="SUPFAM" id="SSF51905">
    <property type="entry name" value="FAD/NAD(P)-binding domain"/>
    <property type="match status" value="1"/>
</dbReference>
<dbReference type="Gene3D" id="3.40.30.120">
    <property type="match status" value="1"/>
</dbReference>